<dbReference type="EMBL" id="JAANER010000002">
    <property type="protein sequence ID" value="KAG9193590.1"/>
    <property type="molecule type" value="Genomic_DNA"/>
</dbReference>
<dbReference type="PANTHER" id="PTHR47843">
    <property type="entry name" value="BTB DOMAIN-CONTAINING PROTEIN-RELATED"/>
    <property type="match status" value="1"/>
</dbReference>
<dbReference type="InterPro" id="IPR011333">
    <property type="entry name" value="SKP1/BTB/POZ_sf"/>
</dbReference>
<dbReference type="PANTHER" id="PTHR47843:SF2">
    <property type="entry name" value="BTB DOMAIN-CONTAINING PROTEIN"/>
    <property type="match status" value="1"/>
</dbReference>
<evidence type="ECO:0000313" key="3">
    <source>
        <dbReference type="Proteomes" id="UP001199106"/>
    </source>
</evidence>
<gene>
    <name evidence="2" type="ORF">G6011_03625</name>
</gene>
<comment type="caution">
    <text evidence="2">The sequence shown here is derived from an EMBL/GenBank/DDBJ whole genome shotgun (WGS) entry which is preliminary data.</text>
</comment>
<reference evidence="2" key="1">
    <citation type="submission" date="2021-07" db="EMBL/GenBank/DDBJ databases">
        <title>Genome Resource of American Ginseng Black Spot Pathogen Alternaria panax.</title>
        <authorList>
            <person name="Qiu C."/>
            <person name="Wang W."/>
            <person name="Liu Z."/>
        </authorList>
    </citation>
    <scope>NUCLEOTIDE SEQUENCE</scope>
    <source>
        <strain evidence="2">BNCC115425</strain>
    </source>
</reference>
<accession>A0AAD4IFD7</accession>
<dbReference type="InterPro" id="IPR000210">
    <property type="entry name" value="BTB/POZ_dom"/>
</dbReference>
<name>A0AAD4IFD7_9PLEO</name>
<proteinExistence type="predicted"/>
<evidence type="ECO:0000313" key="2">
    <source>
        <dbReference type="EMBL" id="KAG9193590.1"/>
    </source>
</evidence>
<protein>
    <recommendedName>
        <fullName evidence="1">BTB domain-containing protein</fullName>
    </recommendedName>
</protein>
<dbReference type="CDD" id="cd18186">
    <property type="entry name" value="BTB_POZ_ZBTB_KLHL-like"/>
    <property type="match status" value="1"/>
</dbReference>
<keyword evidence="3" id="KW-1185">Reference proteome</keyword>
<dbReference type="PROSITE" id="PS50097">
    <property type="entry name" value="BTB"/>
    <property type="match status" value="1"/>
</dbReference>
<dbReference type="Gene3D" id="3.30.710.10">
    <property type="entry name" value="Potassium Channel Kv1.1, Chain A"/>
    <property type="match status" value="1"/>
</dbReference>
<evidence type="ECO:0000259" key="1">
    <source>
        <dbReference type="PROSITE" id="PS50097"/>
    </source>
</evidence>
<dbReference type="AlphaFoldDB" id="A0AAD4IFD7"/>
<sequence length="252" mass="28631">MSTRPSYHRLLINNFTLSNIKLKQIHKDTACEYFAHKTILCKKFNFFLKAFTGNFKEADESSIELHNDKPELFEFMLHYIYSDNYDKTAIDKLAAGDKSLRGLLAIGIYALADRCDIPKLYDPASKDLKMLLLDSASNQALISCVIRAVYQDFRLDTPIGRILIFVLLDEFINFAHTAGFRKMMLDLPILAADVAFYLHSKKQYSHLSEFTVVTCGSSCQANPAVDFVTLRSKGLIHQYCTCSKAVRAVPEF</sequence>
<dbReference type="Proteomes" id="UP001199106">
    <property type="component" value="Unassembled WGS sequence"/>
</dbReference>
<dbReference type="SUPFAM" id="SSF54695">
    <property type="entry name" value="POZ domain"/>
    <property type="match status" value="1"/>
</dbReference>
<dbReference type="Pfam" id="PF00651">
    <property type="entry name" value="BTB"/>
    <property type="match status" value="1"/>
</dbReference>
<feature type="domain" description="BTB" evidence="1">
    <location>
        <begin position="18"/>
        <end position="89"/>
    </location>
</feature>
<organism evidence="2 3">
    <name type="scientific">Alternaria panax</name>
    <dbReference type="NCBI Taxonomy" id="48097"/>
    <lineage>
        <taxon>Eukaryota</taxon>
        <taxon>Fungi</taxon>
        <taxon>Dikarya</taxon>
        <taxon>Ascomycota</taxon>
        <taxon>Pezizomycotina</taxon>
        <taxon>Dothideomycetes</taxon>
        <taxon>Pleosporomycetidae</taxon>
        <taxon>Pleosporales</taxon>
        <taxon>Pleosporineae</taxon>
        <taxon>Pleosporaceae</taxon>
        <taxon>Alternaria</taxon>
        <taxon>Alternaria sect. Panax</taxon>
    </lineage>
</organism>